<dbReference type="Pfam" id="PF12833">
    <property type="entry name" value="HTH_18"/>
    <property type="match status" value="1"/>
</dbReference>
<proteinExistence type="predicted"/>
<dbReference type="EMBL" id="CP014774">
    <property type="protein sequence ID" value="ANB52364.1"/>
    <property type="molecule type" value="Genomic_DNA"/>
</dbReference>
<protein>
    <submittedName>
        <fullName evidence="6">AraC family transcriptional regulator</fullName>
    </submittedName>
</protein>
<evidence type="ECO:0000313" key="6">
    <source>
        <dbReference type="EMBL" id="ANB52364.1"/>
    </source>
</evidence>
<dbReference type="GO" id="GO:0043565">
    <property type="term" value="F:sequence-specific DNA binding"/>
    <property type="evidence" value="ECO:0007669"/>
    <property type="project" value="InterPro"/>
</dbReference>
<evidence type="ECO:0000313" key="7">
    <source>
        <dbReference type="Proteomes" id="UP000076809"/>
    </source>
</evidence>
<keyword evidence="3" id="KW-0010">Activator</keyword>
<dbReference type="PANTHER" id="PTHR46796">
    <property type="entry name" value="HTH-TYPE TRANSCRIPTIONAL ACTIVATOR RHAS-RELATED"/>
    <property type="match status" value="1"/>
</dbReference>
<keyword evidence="1" id="KW-0805">Transcription regulation</keyword>
<evidence type="ECO:0000259" key="5">
    <source>
        <dbReference type="PROSITE" id="PS01124"/>
    </source>
</evidence>
<dbReference type="PROSITE" id="PS00041">
    <property type="entry name" value="HTH_ARAC_FAMILY_1"/>
    <property type="match status" value="1"/>
</dbReference>
<evidence type="ECO:0000256" key="1">
    <source>
        <dbReference type="ARBA" id="ARBA00023015"/>
    </source>
</evidence>
<dbReference type="Proteomes" id="UP000076809">
    <property type="component" value="Chromosome"/>
</dbReference>
<dbReference type="AlphaFoldDB" id="A0A0T6T8S9"/>
<organism evidence="6 7">
    <name type="scientific">Aeromonas veronii</name>
    <dbReference type="NCBI Taxonomy" id="654"/>
    <lineage>
        <taxon>Bacteria</taxon>
        <taxon>Pseudomonadati</taxon>
        <taxon>Pseudomonadota</taxon>
        <taxon>Gammaproteobacteria</taxon>
        <taxon>Aeromonadales</taxon>
        <taxon>Aeromonadaceae</taxon>
        <taxon>Aeromonas</taxon>
    </lineage>
</organism>
<dbReference type="GO" id="GO:0003700">
    <property type="term" value="F:DNA-binding transcription factor activity"/>
    <property type="evidence" value="ECO:0007669"/>
    <property type="project" value="InterPro"/>
</dbReference>
<sequence length="285" mass="31933">MPFASECLEIAPACEEQMLGREGLPLLGEAGIFLTGLSRVRDHYLIRRNRPEFHILMVSHDEGGALLTDEGEQAIPAGSLIFLPAAVPGGLKLIGESWQISWILLDDVPRWQHLHRLGHRIWQGDGGDQLYHLLSLMQGEGVRSSLQPQLLSLLLALLERTLQGEVRGTPELRLQALFRRVEARLDEPWSVALLARQMACSVPHLHRLCQQAFGMGPMARVTELRMNKARQLLLYTNWPLGELAARVGYSDGANFANRFRRLTGQTPGAFRRLGRKPFATDVQTL</sequence>
<dbReference type="RefSeq" id="WP_005338380.1">
    <property type="nucleotide sequence ID" value="NZ_AP022281.1"/>
</dbReference>
<gene>
    <name evidence="6" type="ORF">WM43_06660</name>
</gene>
<dbReference type="PROSITE" id="PS01124">
    <property type="entry name" value="HTH_ARAC_FAMILY_2"/>
    <property type="match status" value="1"/>
</dbReference>
<keyword evidence="4" id="KW-0804">Transcription</keyword>
<dbReference type="SUPFAM" id="SSF51215">
    <property type="entry name" value="Regulatory protein AraC"/>
    <property type="match status" value="1"/>
</dbReference>
<accession>A0A0T6T8S9</accession>
<dbReference type="InterPro" id="IPR018062">
    <property type="entry name" value="HTH_AraC-typ_CS"/>
</dbReference>
<dbReference type="Gene3D" id="1.10.10.60">
    <property type="entry name" value="Homeodomain-like"/>
    <property type="match status" value="1"/>
</dbReference>
<dbReference type="InterPro" id="IPR050204">
    <property type="entry name" value="AraC_XylS_family_regulators"/>
</dbReference>
<evidence type="ECO:0000256" key="3">
    <source>
        <dbReference type="ARBA" id="ARBA00023159"/>
    </source>
</evidence>
<feature type="domain" description="HTH araC/xylS-type" evidence="5">
    <location>
        <begin position="175"/>
        <end position="273"/>
    </location>
</feature>
<dbReference type="InterPro" id="IPR018060">
    <property type="entry name" value="HTH_AraC"/>
</dbReference>
<keyword evidence="2" id="KW-0238">DNA-binding</keyword>
<reference evidence="6 7" key="1">
    <citation type="journal article" date="2016" name="J. Clin. Microbiol.">
        <title>Detection and Whole-Genome Sequencing of Carbapenemase-Producing Aeromonas hydrophila Isolates from Routine Perirectal Surveillance Culture.</title>
        <authorList>
            <person name="Hughes H.Y."/>
            <person name="Conlan S.P."/>
            <person name="Lau A.F."/>
            <person name="Dekker J.P."/>
            <person name="Michelin A.V."/>
            <person name="Youn J.H."/>
            <person name="Henderson D.K."/>
            <person name="Frank K.M."/>
            <person name="Segre J.A."/>
            <person name="Palmore T.N."/>
        </authorList>
    </citation>
    <scope>NUCLEOTIDE SEQUENCE [LARGE SCALE GENOMIC DNA]</scope>
    <source>
        <strain evidence="6 7">AVNIH1</strain>
    </source>
</reference>
<evidence type="ECO:0000256" key="2">
    <source>
        <dbReference type="ARBA" id="ARBA00023125"/>
    </source>
</evidence>
<dbReference type="InterPro" id="IPR009057">
    <property type="entry name" value="Homeodomain-like_sf"/>
</dbReference>
<name>A0A0T6T8S9_AERVE</name>
<dbReference type="SUPFAM" id="SSF46689">
    <property type="entry name" value="Homeodomain-like"/>
    <property type="match status" value="2"/>
</dbReference>
<dbReference type="SMART" id="SM00342">
    <property type="entry name" value="HTH_ARAC"/>
    <property type="match status" value="1"/>
</dbReference>
<dbReference type="InterPro" id="IPR037923">
    <property type="entry name" value="HTH-like"/>
</dbReference>
<evidence type="ECO:0000256" key="4">
    <source>
        <dbReference type="ARBA" id="ARBA00023163"/>
    </source>
</evidence>